<feature type="compositionally biased region" description="Low complexity" evidence="2">
    <location>
        <begin position="464"/>
        <end position="477"/>
    </location>
</feature>
<dbReference type="InterPro" id="IPR019734">
    <property type="entry name" value="TPR_rpt"/>
</dbReference>
<evidence type="ECO:0000313" key="5">
    <source>
        <dbReference type="Proteomes" id="UP000634139"/>
    </source>
</evidence>
<dbReference type="InterPro" id="IPR007730">
    <property type="entry name" value="SPOR-like_dom"/>
</dbReference>
<evidence type="ECO:0000259" key="3">
    <source>
        <dbReference type="PROSITE" id="PS51724"/>
    </source>
</evidence>
<evidence type="ECO:0000313" key="4">
    <source>
        <dbReference type="EMBL" id="GGZ92889.1"/>
    </source>
</evidence>
<proteinExistence type="predicted"/>
<dbReference type="Pfam" id="PF05036">
    <property type="entry name" value="SPOR"/>
    <property type="match status" value="1"/>
</dbReference>
<dbReference type="AlphaFoldDB" id="A0A918RD09"/>
<evidence type="ECO:0000256" key="1">
    <source>
        <dbReference type="PROSITE-ProRule" id="PRU00339"/>
    </source>
</evidence>
<feature type="region of interest" description="Disordered" evidence="2">
    <location>
        <begin position="464"/>
        <end position="488"/>
    </location>
</feature>
<dbReference type="Proteomes" id="UP000634139">
    <property type="component" value="Unassembled WGS sequence"/>
</dbReference>
<dbReference type="GO" id="GO:0042834">
    <property type="term" value="F:peptidoglycan binding"/>
    <property type="evidence" value="ECO:0007669"/>
    <property type="project" value="InterPro"/>
</dbReference>
<dbReference type="Gene3D" id="1.25.40.10">
    <property type="entry name" value="Tetratricopeptide repeat domain"/>
    <property type="match status" value="1"/>
</dbReference>
<dbReference type="RefSeq" id="WP_189539391.1">
    <property type="nucleotide sequence ID" value="NZ_BMZD01000002.1"/>
</dbReference>
<feature type="repeat" description="TPR" evidence="1">
    <location>
        <begin position="73"/>
        <end position="106"/>
    </location>
</feature>
<dbReference type="PROSITE" id="PS51724">
    <property type="entry name" value="SPOR"/>
    <property type="match status" value="1"/>
</dbReference>
<gene>
    <name evidence="4" type="ORF">GCM10011617_10720</name>
</gene>
<evidence type="ECO:0000256" key="2">
    <source>
        <dbReference type="SAM" id="MobiDB-lite"/>
    </source>
</evidence>
<accession>A0A918RD09</accession>
<sequence>MTANRIRRTALPLGIVGAVAAIAIASGSFSGAVVAKPSPDKSLAAAQVALGKGQIDKAISLAETAVAGNPREPSYRALLGQAYLRAGRFESAVTTLDDAMKLGDNSGKTALALSLANIAAGNARAAVAILDDWRDAIPASDLGLALALAGESTRGVAVLADALRGGENTVKLRQNLAYAYALDGRWREARTMVAQDVPANLVDGRISDWAMKAKPEDHKLRIAALLSAPLRADPGQPAALALVNSATAEQLAAERSAAPLVAAAAPAPVPAYAAAPVELPAVADVSPAAATELASYAPVDAAPESVADAPVYAAPAPAVVQQAGVTFVSTPVVQALPARYKAKPAPRTMAAAKTAPRAVPAYRMAAATGGAHAVQLGSFKSPQGARRAWGYYAAKNPELKNFRMVITPAKVKGRDYWRVAAAGLDSSGAQGMCSAVKSRGGVCFAYSTRPAAVGKAPAPMLARAKPAPKKVAPAPAKNPSGPAMARRH</sequence>
<organism evidence="4 5">
    <name type="scientific">Novosphingobium arvoryzae</name>
    <dbReference type="NCBI Taxonomy" id="1256514"/>
    <lineage>
        <taxon>Bacteria</taxon>
        <taxon>Pseudomonadati</taxon>
        <taxon>Pseudomonadota</taxon>
        <taxon>Alphaproteobacteria</taxon>
        <taxon>Sphingomonadales</taxon>
        <taxon>Sphingomonadaceae</taxon>
        <taxon>Novosphingobium</taxon>
    </lineage>
</organism>
<comment type="caution">
    <text evidence="4">The sequence shown here is derived from an EMBL/GenBank/DDBJ whole genome shotgun (WGS) entry which is preliminary data.</text>
</comment>
<keyword evidence="1" id="KW-0802">TPR repeat</keyword>
<dbReference type="PROSITE" id="PS50005">
    <property type="entry name" value="TPR"/>
    <property type="match status" value="1"/>
</dbReference>
<reference evidence="4" key="2">
    <citation type="submission" date="2020-09" db="EMBL/GenBank/DDBJ databases">
        <authorList>
            <person name="Sun Q."/>
            <person name="Kim S."/>
        </authorList>
    </citation>
    <scope>NUCLEOTIDE SEQUENCE</scope>
    <source>
        <strain evidence="4">KCTC 32422</strain>
    </source>
</reference>
<dbReference type="Pfam" id="PF13432">
    <property type="entry name" value="TPR_16"/>
    <property type="match status" value="1"/>
</dbReference>
<dbReference type="InterPro" id="IPR011990">
    <property type="entry name" value="TPR-like_helical_dom_sf"/>
</dbReference>
<keyword evidence="5" id="KW-1185">Reference proteome</keyword>
<feature type="domain" description="SPOR" evidence="3">
    <location>
        <begin position="366"/>
        <end position="449"/>
    </location>
</feature>
<name>A0A918RD09_9SPHN</name>
<dbReference type="EMBL" id="BMZD01000002">
    <property type="protein sequence ID" value="GGZ92889.1"/>
    <property type="molecule type" value="Genomic_DNA"/>
</dbReference>
<protein>
    <recommendedName>
        <fullName evidence="3">SPOR domain-containing protein</fullName>
    </recommendedName>
</protein>
<dbReference type="SUPFAM" id="SSF48452">
    <property type="entry name" value="TPR-like"/>
    <property type="match status" value="1"/>
</dbReference>
<reference evidence="4" key="1">
    <citation type="journal article" date="2014" name="Int. J. Syst. Evol. Microbiol.">
        <title>Complete genome sequence of Corynebacterium casei LMG S-19264T (=DSM 44701T), isolated from a smear-ripened cheese.</title>
        <authorList>
            <consortium name="US DOE Joint Genome Institute (JGI-PGF)"/>
            <person name="Walter F."/>
            <person name="Albersmeier A."/>
            <person name="Kalinowski J."/>
            <person name="Ruckert C."/>
        </authorList>
    </citation>
    <scope>NUCLEOTIDE SEQUENCE</scope>
    <source>
        <strain evidence="4">KCTC 32422</strain>
    </source>
</reference>